<dbReference type="Gene3D" id="3.20.20.140">
    <property type="entry name" value="Metal-dependent hydrolases"/>
    <property type="match status" value="1"/>
</dbReference>
<reference evidence="2" key="2">
    <citation type="submission" date="2024-05" db="EMBL/GenBank/DDBJ databases">
        <title>Rhodohalobacter halophilus gen. nov., sp. nov., a moderately halophilic member of the family Balneolaceae.</title>
        <authorList>
            <person name="Xia J."/>
        </authorList>
    </citation>
    <scope>NUCLEOTIDE SEQUENCE</scope>
    <source>
        <strain evidence="2">WB101</strain>
    </source>
</reference>
<gene>
    <name evidence="2" type="ORF">L6773_02855</name>
</gene>
<accession>A0ABS9K9H6</accession>
<dbReference type="InterPro" id="IPR032466">
    <property type="entry name" value="Metal_Hydrolase"/>
</dbReference>
<dbReference type="InterPro" id="IPR006680">
    <property type="entry name" value="Amidohydro-rel"/>
</dbReference>
<organism evidence="2 3">
    <name type="scientific">Rhodohalobacter sulfatireducens</name>
    <dbReference type="NCBI Taxonomy" id="2911366"/>
    <lineage>
        <taxon>Bacteria</taxon>
        <taxon>Pseudomonadati</taxon>
        <taxon>Balneolota</taxon>
        <taxon>Balneolia</taxon>
        <taxon>Balneolales</taxon>
        <taxon>Balneolaceae</taxon>
        <taxon>Rhodohalobacter</taxon>
    </lineage>
</organism>
<keyword evidence="3" id="KW-1185">Reference proteome</keyword>
<sequence length="384" mass="44625">MNKILLGILQSTKFSMSLTSIYYSLTIFITILFFSACQNEQTESAEDNFYTVEDFKTVEKIDAHVHLNVANPIVIEQGIEDNVKMVTLNVASGRDPVAVQQEVALNLQNEYAGRLAYTSAFSLEGFNDSENWQQNTLDYLEQSFENGAIGVKVWKNIGMELRDENGDFVMIDDPQFDPIFQYLNDQNIPLFGHIGEPRNCWLPLEEMTVANDRDYFENNPQYHMYQHPEYPSYEEIIASRNAMLDKNQGLTFFGAHLGSMEWSLEMMSEHLDKYPNMILGMAHRIPHLQYLAQQDREALRDFFIKYQDRFLYSTDLQLYDSSDPEDVRQLAADTWRSDWEFFVTDNTLEVWQVEGSFQGLKLPKEVVDKLYHENARTRIPNLGL</sequence>
<dbReference type="Proteomes" id="UP001165366">
    <property type="component" value="Unassembled WGS sequence"/>
</dbReference>
<evidence type="ECO:0000313" key="3">
    <source>
        <dbReference type="Proteomes" id="UP001165366"/>
    </source>
</evidence>
<dbReference type="Pfam" id="PF04909">
    <property type="entry name" value="Amidohydro_2"/>
    <property type="match status" value="1"/>
</dbReference>
<dbReference type="EMBL" id="JAKLWS010000002">
    <property type="protein sequence ID" value="MCG2587491.1"/>
    <property type="molecule type" value="Genomic_DNA"/>
</dbReference>
<feature type="domain" description="Amidohydrolase-related" evidence="1">
    <location>
        <begin position="88"/>
        <end position="376"/>
    </location>
</feature>
<proteinExistence type="predicted"/>
<dbReference type="RefSeq" id="WP_237852335.1">
    <property type="nucleotide sequence ID" value="NZ_JAKLWS010000002.1"/>
</dbReference>
<name>A0ABS9K9H6_9BACT</name>
<evidence type="ECO:0000313" key="2">
    <source>
        <dbReference type="EMBL" id="MCG2587491.1"/>
    </source>
</evidence>
<evidence type="ECO:0000259" key="1">
    <source>
        <dbReference type="Pfam" id="PF04909"/>
    </source>
</evidence>
<dbReference type="SUPFAM" id="SSF51556">
    <property type="entry name" value="Metallo-dependent hydrolases"/>
    <property type="match status" value="1"/>
</dbReference>
<protein>
    <submittedName>
        <fullName evidence="2">Amidohydrolase family protein</fullName>
    </submittedName>
</protein>
<comment type="caution">
    <text evidence="2">The sequence shown here is derived from an EMBL/GenBank/DDBJ whole genome shotgun (WGS) entry which is preliminary data.</text>
</comment>
<reference evidence="2" key="1">
    <citation type="submission" date="2022-01" db="EMBL/GenBank/DDBJ databases">
        <authorList>
            <person name="Wang Y."/>
        </authorList>
    </citation>
    <scope>NUCLEOTIDE SEQUENCE</scope>
    <source>
        <strain evidence="2">WB101</strain>
    </source>
</reference>